<evidence type="ECO:0000313" key="4">
    <source>
        <dbReference type="Proteomes" id="UP000035642"/>
    </source>
</evidence>
<evidence type="ECO:0000256" key="2">
    <source>
        <dbReference type="SAM" id="MobiDB-lite"/>
    </source>
</evidence>
<dbReference type="PROSITE" id="PS50157">
    <property type="entry name" value="ZINC_FINGER_C2H2_2"/>
    <property type="match status" value="2"/>
</dbReference>
<dbReference type="AlphaFoldDB" id="A0A158P9E6"/>
<dbReference type="InterPro" id="IPR040436">
    <property type="entry name" value="Disconnected-like"/>
</dbReference>
<keyword evidence="1" id="KW-0479">Metal-binding</keyword>
<evidence type="ECO:0000259" key="3">
    <source>
        <dbReference type="PROSITE" id="PS50157"/>
    </source>
</evidence>
<name>A0A158P9E6_ANGCA</name>
<evidence type="ECO:0000313" key="5">
    <source>
        <dbReference type="WBParaSite" id="ACAC_0000816101-mRNA-1"/>
    </source>
</evidence>
<feature type="region of interest" description="Disordered" evidence="2">
    <location>
        <begin position="474"/>
        <end position="500"/>
    </location>
</feature>
<dbReference type="GO" id="GO:0008270">
    <property type="term" value="F:zinc ion binding"/>
    <property type="evidence" value="ECO:0007669"/>
    <property type="project" value="UniProtKB-KW"/>
</dbReference>
<dbReference type="Gene3D" id="3.30.160.60">
    <property type="entry name" value="Classic Zinc Finger"/>
    <property type="match status" value="1"/>
</dbReference>
<feature type="domain" description="C2H2-type" evidence="3">
    <location>
        <begin position="318"/>
        <end position="346"/>
    </location>
</feature>
<dbReference type="PANTHER" id="PTHR15021:SF0">
    <property type="entry name" value="DISCO-RELATED, ISOFORM A-RELATED"/>
    <property type="match status" value="1"/>
</dbReference>
<feature type="domain" description="C2H2-type" evidence="3">
    <location>
        <begin position="346"/>
        <end position="380"/>
    </location>
</feature>
<dbReference type="STRING" id="6313.A0A158P9E6"/>
<dbReference type="Proteomes" id="UP000035642">
    <property type="component" value="Unassembled WGS sequence"/>
</dbReference>
<keyword evidence="4" id="KW-1185">Reference proteome</keyword>
<accession>A0A158P9E6</accession>
<keyword evidence="1" id="KW-0863">Zinc-finger</keyword>
<dbReference type="SUPFAM" id="SSF57667">
    <property type="entry name" value="beta-beta-alpha zinc fingers"/>
    <property type="match status" value="1"/>
</dbReference>
<protein>
    <submittedName>
        <fullName evidence="5">C2H2-type domain-containing protein</fullName>
    </submittedName>
</protein>
<sequence>MNIAPTTPAVHLQAVCETSGAVRSASCPPPTYAYSSSQESTSHDTATQAAKEAVFNMLYQYQAIPVKAKILSDCILSTLDDSEVTNLLDSAGWSRSDYLRGYRTMPAYYFAADNAVSDPFRQFPAIFEFGKNEHCQLIIHYILRPTILFIGNCEVEKSPFKGLCRDVVCPEDGKLKLKDDRDENYTVYGCWTVPDEFLTMERLGQFPLCVPLLQGLRSPLPPWFPIAFRAMPPSLQSILPPPATRPASDSVSVSIAAEEDHSVQSETTEEAVNSQLEVASPTSPPEPLANEALCRPESAESSIQSESPNGNNKMKKRVLCERCNKSFCDKGALKIHTSAVHLKEMHMCTIPGCGKEFSSRRSRNRHSANTNPKLHMPEASQSFRDQVGINTAAFTMAAASEASSSILGKRKAAASSQDQTAIPLDLSWRNTFFNTAAVKLPFAFPSSDLQLFVLQQLVQAQVIQVNKQLLPKKREEEKQKDRKREKERDKEKEKEKEKKKERNEFQFIPGSFGTEFVEQSSLNKSNTVLLSFLRFMVLIITGTTTCVYAITQCSEEF</sequence>
<dbReference type="PANTHER" id="PTHR15021">
    <property type="entry name" value="DISCONNECTED-RELATED"/>
    <property type="match status" value="1"/>
</dbReference>
<reference evidence="4" key="1">
    <citation type="submission" date="2012-09" db="EMBL/GenBank/DDBJ databases">
        <authorList>
            <person name="Martin A.A."/>
        </authorList>
    </citation>
    <scope>NUCLEOTIDE SEQUENCE</scope>
</reference>
<keyword evidence="1" id="KW-0862">Zinc</keyword>
<dbReference type="GO" id="GO:0005634">
    <property type="term" value="C:nucleus"/>
    <property type="evidence" value="ECO:0007669"/>
    <property type="project" value="TreeGrafter"/>
</dbReference>
<dbReference type="SMART" id="SM00355">
    <property type="entry name" value="ZnF_C2H2"/>
    <property type="match status" value="2"/>
</dbReference>
<feature type="compositionally biased region" description="Polar residues" evidence="2">
    <location>
        <begin position="264"/>
        <end position="281"/>
    </location>
</feature>
<dbReference type="GO" id="GO:0006355">
    <property type="term" value="P:regulation of DNA-templated transcription"/>
    <property type="evidence" value="ECO:0007669"/>
    <property type="project" value="TreeGrafter"/>
</dbReference>
<feature type="region of interest" description="Disordered" evidence="2">
    <location>
        <begin position="239"/>
        <end position="313"/>
    </location>
</feature>
<reference evidence="5" key="2">
    <citation type="submission" date="2016-04" db="UniProtKB">
        <authorList>
            <consortium name="WormBaseParasite"/>
        </authorList>
    </citation>
    <scope>IDENTIFICATION</scope>
</reference>
<dbReference type="InterPro" id="IPR036236">
    <property type="entry name" value="Znf_C2H2_sf"/>
</dbReference>
<dbReference type="PROSITE" id="PS00028">
    <property type="entry name" value="ZINC_FINGER_C2H2_1"/>
    <property type="match status" value="1"/>
</dbReference>
<proteinExistence type="predicted"/>
<dbReference type="WBParaSite" id="ACAC_0000816101-mRNA-1">
    <property type="protein sequence ID" value="ACAC_0000816101-mRNA-1"/>
    <property type="gene ID" value="ACAC_0000816101"/>
</dbReference>
<evidence type="ECO:0000256" key="1">
    <source>
        <dbReference type="PROSITE-ProRule" id="PRU00042"/>
    </source>
</evidence>
<dbReference type="InterPro" id="IPR013087">
    <property type="entry name" value="Znf_C2H2_type"/>
</dbReference>
<feature type="compositionally biased region" description="Polar residues" evidence="2">
    <location>
        <begin position="299"/>
        <end position="312"/>
    </location>
</feature>
<organism evidence="4 5">
    <name type="scientific">Angiostrongylus cantonensis</name>
    <name type="common">Rat lungworm</name>
    <dbReference type="NCBI Taxonomy" id="6313"/>
    <lineage>
        <taxon>Eukaryota</taxon>
        <taxon>Metazoa</taxon>
        <taxon>Ecdysozoa</taxon>
        <taxon>Nematoda</taxon>
        <taxon>Chromadorea</taxon>
        <taxon>Rhabditida</taxon>
        <taxon>Rhabditina</taxon>
        <taxon>Rhabditomorpha</taxon>
        <taxon>Strongyloidea</taxon>
        <taxon>Metastrongylidae</taxon>
        <taxon>Angiostrongylus</taxon>
    </lineage>
</organism>